<dbReference type="EMBL" id="AVOT02001325">
    <property type="protein sequence ID" value="MBW0466539.1"/>
    <property type="molecule type" value="Genomic_DNA"/>
</dbReference>
<reference evidence="2" key="1">
    <citation type="submission" date="2021-03" db="EMBL/GenBank/DDBJ databases">
        <title>Draft genome sequence of rust myrtle Austropuccinia psidii MF-1, a brazilian biotype.</title>
        <authorList>
            <person name="Quecine M.C."/>
            <person name="Pachon D.M.R."/>
            <person name="Bonatelli M.L."/>
            <person name="Correr F.H."/>
            <person name="Franceschini L.M."/>
            <person name="Leite T.F."/>
            <person name="Margarido G.R.A."/>
            <person name="Almeida C.A."/>
            <person name="Ferrarezi J.A."/>
            <person name="Labate C.A."/>
        </authorList>
    </citation>
    <scope>NUCLEOTIDE SEQUENCE</scope>
    <source>
        <strain evidence="2">MF-1</strain>
    </source>
</reference>
<evidence type="ECO:0000313" key="3">
    <source>
        <dbReference type="Proteomes" id="UP000765509"/>
    </source>
</evidence>
<name>A0A9Q3GGP1_9BASI</name>
<sequence length="143" mass="16978">MWKNACDTAAKCIAEEKEYNKQMWDKSHIQTDFKEGDQVKNAVEVKLTEEFLRKYPFFPVSLVTHTSRQRKKILLQEEKPHPTKDSGSGRLPWARKIRLNGKDQRQYLVRFQNQTADKEKWLAENAIPDENLHLRRLRASRRA</sequence>
<feature type="compositionally biased region" description="Basic and acidic residues" evidence="1">
    <location>
        <begin position="74"/>
        <end position="84"/>
    </location>
</feature>
<dbReference type="AlphaFoldDB" id="A0A9Q3GGP1"/>
<gene>
    <name evidence="2" type="ORF">O181_006254</name>
</gene>
<keyword evidence="3" id="KW-1185">Reference proteome</keyword>
<proteinExistence type="predicted"/>
<evidence type="ECO:0000256" key="1">
    <source>
        <dbReference type="SAM" id="MobiDB-lite"/>
    </source>
</evidence>
<evidence type="ECO:0000313" key="2">
    <source>
        <dbReference type="EMBL" id="MBW0466539.1"/>
    </source>
</evidence>
<feature type="region of interest" description="Disordered" evidence="1">
    <location>
        <begin position="74"/>
        <end position="93"/>
    </location>
</feature>
<dbReference type="OrthoDB" id="4360000at2759"/>
<accession>A0A9Q3GGP1</accession>
<dbReference type="Proteomes" id="UP000765509">
    <property type="component" value="Unassembled WGS sequence"/>
</dbReference>
<organism evidence="2 3">
    <name type="scientific">Austropuccinia psidii MF-1</name>
    <dbReference type="NCBI Taxonomy" id="1389203"/>
    <lineage>
        <taxon>Eukaryota</taxon>
        <taxon>Fungi</taxon>
        <taxon>Dikarya</taxon>
        <taxon>Basidiomycota</taxon>
        <taxon>Pucciniomycotina</taxon>
        <taxon>Pucciniomycetes</taxon>
        <taxon>Pucciniales</taxon>
        <taxon>Sphaerophragmiaceae</taxon>
        <taxon>Austropuccinia</taxon>
    </lineage>
</organism>
<protein>
    <submittedName>
        <fullName evidence="2">Uncharacterized protein</fullName>
    </submittedName>
</protein>
<comment type="caution">
    <text evidence="2">The sequence shown here is derived from an EMBL/GenBank/DDBJ whole genome shotgun (WGS) entry which is preliminary data.</text>
</comment>